<dbReference type="AlphaFoldDB" id="A0A2T3ZM99"/>
<accession>A0A2T3ZM99</accession>
<name>A0A2T3ZM99_TRIA4</name>
<dbReference type="EMBL" id="KZ679256">
    <property type="protein sequence ID" value="PTB45928.1"/>
    <property type="molecule type" value="Genomic_DNA"/>
</dbReference>
<evidence type="ECO:0000313" key="1">
    <source>
        <dbReference type="EMBL" id="PTB45928.1"/>
    </source>
</evidence>
<dbReference type="Proteomes" id="UP000240493">
    <property type="component" value="Unassembled WGS sequence"/>
</dbReference>
<gene>
    <name evidence="1" type="ORF">M441DRAFT_22045</name>
</gene>
<keyword evidence="2" id="KW-1185">Reference proteome</keyword>
<reference evidence="1 2" key="1">
    <citation type="submission" date="2016-07" db="EMBL/GenBank/DDBJ databases">
        <title>Multiple horizontal gene transfer events from other fungi enriched the ability of initially mycotrophic Trichoderma (Ascomycota) to feed on dead plant biomass.</title>
        <authorList>
            <consortium name="DOE Joint Genome Institute"/>
            <person name="Aerts A."/>
            <person name="Atanasova L."/>
            <person name="Chenthamara K."/>
            <person name="Zhang J."/>
            <person name="Grujic M."/>
            <person name="Henrissat B."/>
            <person name="Kuo A."/>
            <person name="Salamov A."/>
            <person name="Lipzen A."/>
            <person name="Labutti K."/>
            <person name="Barry K."/>
            <person name="Miao Y."/>
            <person name="Rahimi M.J."/>
            <person name="Shen Q."/>
            <person name="Grigoriev I.V."/>
            <person name="Kubicek C.P."/>
            <person name="Druzhinina I.S."/>
        </authorList>
    </citation>
    <scope>NUCLEOTIDE SEQUENCE [LARGE SCALE GENOMIC DNA]</scope>
    <source>
        <strain evidence="1 2">CBS 433.97</strain>
    </source>
</reference>
<protein>
    <submittedName>
        <fullName evidence="1">Uncharacterized protein</fullName>
    </submittedName>
</protein>
<sequence>MVFSEMRQNGQLPAPENKFAHWIPGQKVYVQRSFILDSGVEMHNVPVAYMTWDKERWPVHLRRSGGAGPVDTLRHAAGDHE</sequence>
<organism evidence="1 2">
    <name type="scientific">Trichoderma asperellum (strain ATCC 204424 / CBS 433.97 / NBRC 101777)</name>
    <dbReference type="NCBI Taxonomy" id="1042311"/>
    <lineage>
        <taxon>Eukaryota</taxon>
        <taxon>Fungi</taxon>
        <taxon>Dikarya</taxon>
        <taxon>Ascomycota</taxon>
        <taxon>Pezizomycotina</taxon>
        <taxon>Sordariomycetes</taxon>
        <taxon>Hypocreomycetidae</taxon>
        <taxon>Hypocreales</taxon>
        <taxon>Hypocreaceae</taxon>
        <taxon>Trichoderma</taxon>
    </lineage>
</organism>
<evidence type="ECO:0000313" key="2">
    <source>
        <dbReference type="Proteomes" id="UP000240493"/>
    </source>
</evidence>
<proteinExistence type="predicted"/>